<comment type="caution">
    <text evidence="4">The sequence shown here is derived from an EMBL/GenBank/DDBJ whole genome shotgun (WGS) entry which is preliminary data.</text>
</comment>
<name>A0ABS6KR07_9MYCO</name>
<dbReference type="Proteomes" id="UP000812982">
    <property type="component" value="Unassembled WGS sequence"/>
</dbReference>
<evidence type="ECO:0000259" key="2">
    <source>
        <dbReference type="Pfam" id="PF00823"/>
    </source>
</evidence>
<evidence type="ECO:0000313" key="4">
    <source>
        <dbReference type="EMBL" id="MBU9765893.1"/>
    </source>
</evidence>
<dbReference type="Pfam" id="PF00823">
    <property type="entry name" value="PPE"/>
    <property type="match status" value="1"/>
</dbReference>
<dbReference type="EMBL" id="VOMB01000021">
    <property type="protein sequence ID" value="MBU9765893.1"/>
    <property type="molecule type" value="Genomic_DNA"/>
</dbReference>
<evidence type="ECO:0000259" key="3">
    <source>
        <dbReference type="Pfam" id="PF18878"/>
    </source>
</evidence>
<dbReference type="InterPro" id="IPR043641">
    <property type="entry name" value="PPE-PPW_C"/>
</dbReference>
<dbReference type="InterPro" id="IPR000030">
    <property type="entry name" value="PPE_dom"/>
</dbReference>
<feature type="compositionally biased region" description="Basic and acidic residues" evidence="1">
    <location>
        <begin position="417"/>
        <end position="426"/>
    </location>
</feature>
<feature type="domain" description="PPE-PPW subfamily C-terminal" evidence="3">
    <location>
        <begin position="446"/>
        <end position="492"/>
    </location>
</feature>
<dbReference type="RefSeq" id="WP_217159951.1">
    <property type="nucleotide sequence ID" value="NZ_VOMB01000021.1"/>
</dbReference>
<feature type="region of interest" description="Disordered" evidence="1">
    <location>
        <begin position="474"/>
        <end position="498"/>
    </location>
</feature>
<dbReference type="Pfam" id="PF18878">
    <property type="entry name" value="PPE-PPW"/>
    <property type="match status" value="1"/>
</dbReference>
<sequence>MASPPEVHSALLSSGPGSGPMLAAAGAWSSLSVEYAAVADELATLLGSVQAGAWQGPSAEQYVAAHAPYLTWLYQAGADSAAIATGQETAAAAHTGALATMPTLAELAANHARQAVLASTNFFGINTIPIAVNEADYVRMWIQAATTMDIYHGVSEAAVASAPSTPVAPPILHSEHDHDDEHDHEHDDHDHEHEHGDDDHDHGSHGDLSPLDPRWWVEVGHEQAENIALLIDNLLNDPAALLTNLPMVLADMAFHASQLLQVVVQLSPALIQPALSLVIANVGWAVAGLAVITPVAPGIAEIPAGAEPESWSAAGGASTVPGGATAPGAPSAPAAPVPGASATATVTASAAPPAPPAPGPGFFPPYLIGSPGVGVPSAATAGAAAVAKKKAAAPDIAPVGAGQQAREARARRRRRARVQDRGHGDEYLDMDVDADVGSQTDPPEPTASVRGAGPLGFTGVQHKADATTTGLTTLDAAEFGDGPAVPLLPSTWDADSKD</sequence>
<feature type="region of interest" description="Disordered" evidence="1">
    <location>
        <begin position="162"/>
        <end position="207"/>
    </location>
</feature>
<evidence type="ECO:0000313" key="5">
    <source>
        <dbReference type="Proteomes" id="UP000812982"/>
    </source>
</evidence>
<feature type="region of interest" description="Disordered" evidence="1">
    <location>
        <begin position="310"/>
        <end position="339"/>
    </location>
</feature>
<feature type="region of interest" description="Disordered" evidence="1">
    <location>
        <begin position="412"/>
        <end position="460"/>
    </location>
</feature>
<feature type="compositionally biased region" description="Low complexity" evidence="1">
    <location>
        <begin position="312"/>
        <end position="339"/>
    </location>
</feature>
<keyword evidence="5" id="KW-1185">Reference proteome</keyword>
<reference evidence="4 5" key="1">
    <citation type="journal article" date="2021" name="Sci. Rep.">
        <title>Phenotypic and genomic hallmarks of a novel, potentially pathogenic rapidly growing Mycobacterium species related to the Mycobacterium fortuitum complex.</title>
        <authorList>
            <person name="Gharbi R."/>
            <person name="Khanna V."/>
            <person name="Frigui W."/>
            <person name="Mhenni B."/>
            <person name="Brosch R."/>
            <person name="Mardassi H."/>
        </authorList>
    </citation>
    <scope>NUCLEOTIDE SEQUENCE [LARGE SCALE GENOMIC DNA]</scope>
    <source>
        <strain evidence="4 5">TNTM28</strain>
    </source>
</reference>
<proteinExistence type="predicted"/>
<dbReference type="PANTHER" id="PTHR46766:SF1">
    <property type="entry name" value="GLUTAMINE-RICH PROTEIN 2"/>
    <property type="match status" value="1"/>
</dbReference>
<evidence type="ECO:0000256" key="1">
    <source>
        <dbReference type="SAM" id="MobiDB-lite"/>
    </source>
</evidence>
<feature type="domain" description="PPE" evidence="2">
    <location>
        <begin position="1"/>
        <end position="162"/>
    </location>
</feature>
<feature type="compositionally biased region" description="Basic and acidic residues" evidence="1">
    <location>
        <begin position="173"/>
        <end position="205"/>
    </location>
</feature>
<dbReference type="PANTHER" id="PTHR46766">
    <property type="entry name" value="GLUTAMINE-RICH PROTEIN 2"/>
    <property type="match status" value="1"/>
</dbReference>
<accession>A0ABS6KR07</accession>
<protein>
    <submittedName>
        <fullName evidence="4">PPE family protein</fullName>
    </submittedName>
</protein>
<organism evidence="4 5">
    <name type="scientific">[Mycobacterium] fortunisiensis</name>
    <dbReference type="NCBI Taxonomy" id="2600579"/>
    <lineage>
        <taxon>Bacteria</taxon>
        <taxon>Bacillati</taxon>
        <taxon>Actinomycetota</taxon>
        <taxon>Actinomycetes</taxon>
        <taxon>Mycobacteriales</taxon>
        <taxon>Mycobacteriaceae</taxon>
        <taxon>Mycolicibacterium</taxon>
    </lineage>
</organism>
<gene>
    <name evidence="4" type="ORF">FR943_18860</name>
</gene>